<dbReference type="Proteomes" id="UP000510686">
    <property type="component" value="Chromosome 1"/>
</dbReference>
<dbReference type="InterPro" id="IPR029063">
    <property type="entry name" value="SAM-dependent_MTases_sf"/>
</dbReference>
<organism evidence="1 2">
    <name type="scientific">Metarhizium brunneum</name>
    <dbReference type="NCBI Taxonomy" id="500148"/>
    <lineage>
        <taxon>Eukaryota</taxon>
        <taxon>Fungi</taxon>
        <taxon>Dikarya</taxon>
        <taxon>Ascomycota</taxon>
        <taxon>Pezizomycotina</taxon>
        <taxon>Sordariomycetes</taxon>
        <taxon>Hypocreomycetidae</taxon>
        <taxon>Hypocreales</taxon>
        <taxon>Clavicipitaceae</taxon>
        <taxon>Metarhizium</taxon>
    </lineage>
</organism>
<name>A0A7D5USL6_9HYPO</name>
<dbReference type="GeneID" id="90967529"/>
<protein>
    <submittedName>
        <fullName evidence="1">Uncharacterized protein</fullName>
    </submittedName>
</protein>
<evidence type="ECO:0000313" key="1">
    <source>
        <dbReference type="EMBL" id="QLI65816.1"/>
    </source>
</evidence>
<dbReference type="OrthoDB" id="8300214at2759"/>
<dbReference type="AlphaFoldDB" id="A0A7D5USL6"/>
<evidence type="ECO:0000313" key="2">
    <source>
        <dbReference type="Proteomes" id="UP000510686"/>
    </source>
</evidence>
<proteinExistence type="predicted"/>
<dbReference type="RefSeq" id="XP_065986035.1">
    <property type="nucleotide sequence ID" value="XM_066129962.1"/>
</dbReference>
<reference evidence="1 2" key="1">
    <citation type="submission" date="2020-07" db="EMBL/GenBank/DDBJ databases">
        <title>Telomere length de novo assembly of all 7 chromosomes of the fungus, Metarhizium brunneum, using a novel assembly pipeline.</title>
        <authorList>
            <person name="Saud z."/>
            <person name="Kortsinoglou A."/>
            <person name="Kouvelis V.N."/>
            <person name="Butt T.M."/>
        </authorList>
    </citation>
    <scope>NUCLEOTIDE SEQUENCE [LARGE SCALE GENOMIC DNA]</scope>
    <source>
        <strain evidence="1 2">4556</strain>
    </source>
</reference>
<dbReference type="EMBL" id="CP058932">
    <property type="protein sequence ID" value="QLI65816.1"/>
    <property type="molecule type" value="Genomic_DNA"/>
</dbReference>
<dbReference type="KEGG" id="mbrn:90967529"/>
<keyword evidence="2" id="KW-1185">Reference proteome</keyword>
<dbReference type="Gene3D" id="3.40.50.150">
    <property type="entry name" value="Vaccinia Virus protein VP39"/>
    <property type="match status" value="1"/>
</dbReference>
<sequence length="62" mass="7351">MAGDAAWKVLHSATLDQREWDDFESRHHAGLRKWLIENPESEKAKEVEKQQKEREMDYLAVL</sequence>
<accession>A0A7D5USL6</accession>
<gene>
    <name evidence="1" type="ORF">G6M90_00g026160</name>
</gene>